<dbReference type="GO" id="GO:0016042">
    <property type="term" value="P:lipid catabolic process"/>
    <property type="evidence" value="ECO:0007669"/>
    <property type="project" value="UniProtKB-UniRule"/>
</dbReference>
<evidence type="ECO:0000313" key="8">
    <source>
        <dbReference type="Proteomes" id="UP000321518"/>
    </source>
</evidence>
<protein>
    <recommendedName>
        <fullName evidence="2">triacylglycerol lipase</fullName>
        <ecNumber evidence="2">3.1.1.3</ecNumber>
    </recommendedName>
</protein>
<dbReference type="EMBL" id="BJWK01000019">
    <property type="protein sequence ID" value="GEM12111.1"/>
    <property type="molecule type" value="Genomic_DNA"/>
</dbReference>
<proteinExistence type="inferred from homology"/>
<keyword evidence="3" id="KW-0378">Hydrolase</keyword>
<evidence type="ECO:0000313" key="7">
    <source>
        <dbReference type="EMBL" id="GEM12111.1"/>
    </source>
</evidence>
<evidence type="ECO:0000256" key="2">
    <source>
        <dbReference type="ARBA" id="ARBA00013279"/>
    </source>
</evidence>
<dbReference type="Pfam" id="PF03583">
    <property type="entry name" value="LIP"/>
    <property type="match status" value="1"/>
</dbReference>
<dbReference type="AlphaFoldDB" id="A0A511KP43"/>
<keyword evidence="5" id="KW-0443">Lipid metabolism</keyword>
<comment type="similarity">
    <text evidence="6">Belongs to the AB hydrolase superfamily. Lipase family.</text>
</comment>
<gene>
    <name evidence="7" type="ORF">Rt10032_c19g6128</name>
</gene>
<accession>A0A511KP43</accession>
<reference evidence="7 8" key="1">
    <citation type="submission" date="2019-07" db="EMBL/GenBank/DDBJ databases">
        <title>Rhodotorula toruloides NBRC10032 genome sequencing.</title>
        <authorList>
            <person name="Shida Y."/>
            <person name="Takaku H."/>
            <person name="Ogasawara W."/>
            <person name="Mori K."/>
        </authorList>
    </citation>
    <scope>NUCLEOTIDE SEQUENCE [LARGE SCALE GENOMIC DNA]</scope>
    <source>
        <strain evidence="7 8">NBRC10032</strain>
    </source>
</reference>
<keyword evidence="6" id="KW-0732">Signal</keyword>
<evidence type="ECO:0000256" key="1">
    <source>
        <dbReference type="ARBA" id="ARBA00001024"/>
    </source>
</evidence>
<dbReference type="OrthoDB" id="2373480at2759"/>
<dbReference type="InterPro" id="IPR005152">
    <property type="entry name" value="Lipase_secreted"/>
</dbReference>
<feature type="chain" id="PRO_5022280253" description="triacylglycerol lipase" evidence="6">
    <location>
        <begin position="17"/>
        <end position="458"/>
    </location>
</feature>
<dbReference type="PANTHER" id="PTHR34853">
    <property type="match status" value="1"/>
</dbReference>
<dbReference type="Gene3D" id="3.40.50.1820">
    <property type="entry name" value="alpha/beta hydrolase"/>
    <property type="match status" value="1"/>
</dbReference>
<comment type="catalytic activity">
    <reaction evidence="1">
        <text>a triacylglycerol + H2O = a diacylglycerol + a fatty acid + H(+)</text>
        <dbReference type="Rhea" id="RHEA:12044"/>
        <dbReference type="ChEBI" id="CHEBI:15377"/>
        <dbReference type="ChEBI" id="CHEBI:15378"/>
        <dbReference type="ChEBI" id="CHEBI:17855"/>
        <dbReference type="ChEBI" id="CHEBI:18035"/>
        <dbReference type="ChEBI" id="CHEBI:28868"/>
        <dbReference type="EC" id="3.1.1.3"/>
    </reaction>
</comment>
<sequence length="458" mass="48912">MRTAFFALAFAALAAAAISPKPRRRDLALSPAGTRTPPSKDAFYDAPSGFQRAANGHVFKARPVWTPFDSEAAAAYQVLYKTTLATGGDAVTAATLFAPLDPVSPPRIMVLAAPIDSACRDCEVTYVLQNSGKSNATDFVLKSVAIDIFAGLYKGWYVAVPDHEGPKAAYIAGVQEAFGVIDGLRAMLNFPNILPKTDGYKAVLHGYSGGAHASAWANQFLPTYGSELNVVAAAYGGTPVTVSFDGLASISGGGSFLFWGALVGLSNAYPELDHFIRHQLFPNGTEAFEAARSLCKTQLGEFLGNKSLITFFRNGAKTFTLSTAQKYSKLGQLGKPVKKDISPAATTDGIVRRPTLMYHSSTDDIVPYAPVPAYVESQCKRGAKILFETAPGLTHMTAAIMWTADAYKFLESAFDGKLKLDKCQQKVGITTQLGTDEFVAAIGQTAWNLIQTQMKTAA</sequence>
<evidence type="ECO:0000256" key="4">
    <source>
        <dbReference type="ARBA" id="ARBA00022963"/>
    </source>
</evidence>
<dbReference type="PANTHER" id="PTHR34853:SF1">
    <property type="entry name" value="LIPASE 5"/>
    <property type="match status" value="1"/>
</dbReference>
<dbReference type="Proteomes" id="UP000321518">
    <property type="component" value="Unassembled WGS sequence"/>
</dbReference>
<name>A0A511KP43_RHOTO</name>
<dbReference type="Gene3D" id="1.10.260.130">
    <property type="match status" value="1"/>
</dbReference>
<dbReference type="SUPFAM" id="SSF53474">
    <property type="entry name" value="alpha/beta-Hydrolases"/>
    <property type="match status" value="1"/>
</dbReference>
<evidence type="ECO:0000256" key="3">
    <source>
        <dbReference type="ARBA" id="ARBA00022801"/>
    </source>
</evidence>
<evidence type="ECO:0000256" key="6">
    <source>
        <dbReference type="PIRNR" id="PIRNR029171"/>
    </source>
</evidence>
<dbReference type="InterPro" id="IPR029058">
    <property type="entry name" value="AB_hydrolase_fold"/>
</dbReference>
<comment type="caution">
    <text evidence="7">The sequence shown here is derived from an EMBL/GenBank/DDBJ whole genome shotgun (WGS) entry which is preliminary data.</text>
</comment>
<evidence type="ECO:0000256" key="5">
    <source>
        <dbReference type="ARBA" id="ARBA00023098"/>
    </source>
</evidence>
<organism evidence="7 8">
    <name type="scientific">Rhodotorula toruloides</name>
    <name type="common">Yeast</name>
    <name type="synonym">Rhodosporidium toruloides</name>
    <dbReference type="NCBI Taxonomy" id="5286"/>
    <lineage>
        <taxon>Eukaryota</taxon>
        <taxon>Fungi</taxon>
        <taxon>Dikarya</taxon>
        <taxon>Basidiomycota</taxon>
        <taxon>Pucciniomycotina</taxon>
        <taxon>Microbotryomycetes</taxon>
        <taxon>Sporidiobolales</taxon>
        <taxon>Sporidiobolaceae</taxon>
        <taxon>Rhodotorula</taxon>
    </lineage>
</organism>
<feature type="signal peptide" evidence="6">
    <location>
        <begin position="1"/>
        <end position="16"/>
    </location>
</feature>
<keyword evidence="4" id="KW-0442">Lipid degradation</keyword>
<dbReference type="PIRSF" id="PIRSF029171">
    <property type="entry name" value="Esterase_LipA"/>
    <property type="match status" value="1"/>
</dbReference>
<dbReference type="GO" id="GO:0004806">
    <property type="term" value="F:triacylglycerol lipase activity"/>
    <property type="evidence" value="ECO:0007669"/>
    <property type="project" value="UniProtKB-UniRule"/>
</dbReference>
<dbReference type="EC" id="3.1.1.3" evidence="2"/>